<evidence type="ECO:0000259" key="1">
    <source>
        <dbReference type="PROSITE" id="PS50878"/>
    </source>
</evidence>
<dbReference type="InParanoid" id="A0A672ZWH4"/>
<evidence type="ECO:0000313" key="2">
    <source>
        <dbReference type="Ensembl" id="ENSSORP00005021441.1"/>
    </source>
</evidence>
<evidence type="ECO:0000313" key="3">
    <source>
        <dbReference type="Proteomes" id="UP000472271"/>
    </source>
</evidence>
<dbReference type="Proteomes" id="UP000472271">
    <property type="component" value="Chromosome 21"/>
</dbReference>
<dbReference type="Ensembl" id="ENSSORT00005022087.1">
    <property type="protein sequence ID" value="ENSSORP00005021441.1"/>
    <property type="gene ID" value="ENSSORG00005010488.1"/>
</dbReference>
<name>A0A672ZWH4_9TELE</name>
<dbReference type="InterPro" id="IPR000477">
    <property type="entry name" value="RT_dom"/>
</dbReference>
<reference evidence="2" key="2">
    <citation type="submission" date="2025-08" db="UniProtKB">
        <authorList>
            <consortium name="Ensembl"/>
        </authorList>
    </citation>
    <scope>IDENTIFICATION</scope>
</reference>
<accession>A0A672ZWH4</accession>
<proteinExistence type="predicted"/>
<sequence>MSATMSAFYSHLIDSNRHNSKLLFDTVSKLTQINQVVSCPQLTAQDFLLFFNDKVMDIRLQIPQSLQSDSLCAAAPSFSNGQGLSVFELPTLSELSKIVSSSRSTTCPLDPLPSWVIKELWSTLGPYVLSILNYSLSSGVFPACFKSAVVKPLLKKPGLDAEAPSNYRPVSNLAFLSKVFEKVVSKQLVHYLTENNLFEPLQSAFRANHSTETALTKVVNDLLLNADSDCASVLLLLDLSAVFDTVDHCILIERLEYHFGISGKVLSWLKSYLSERSQCVLFNNVLSEPCMVKHGVPQGSVLGPLLFSLYLAPLGKLLHSLEIDFHCYADDLQLYMPLTCENRPNLSKIEACLSAVRDWLSENFLFLNSAKTEMMIIGPQKLHNLFNNVSLSLDDCVV</sequence>
<feature type="domain" description="Reverse transcriptase" evidence="1">
    <location>
        <begin position="134"/>
        <end position="391"/>
    </location>
</feature>
<dbReference type="Pfam" id="PF00078">
    <property type="entry name" value="RVT_1"/>
    <property type="match status" value="1"/>
</dbReference>
<protein>
    <recommendedName>
        <fullName evidence="1">Reverse transcriptase domain-containing protein</fullName>
    </recommendedName>
</protein>
<reference evidence="2" key="1">
    <citation type="submission" date="2019-06" db="EMBL/GenBank/DDBJ databases">
        <authorList>
            <consortium name="Wellcome Sanger Institute Data Sharing"/>
        </authorList>
    </citation>
    <scope>NUCLEOTIDE SEQUENCE [LARGE SCALE GENOMIC DNA]</scope>
</reference>
<dbReference type="AlphaFoldDB" id="A0A672ZWH4"/>
<organism evidence="2 3">
    <name type="scientific">Sphaeramia orbicularis</name>
    <name type="common">orbiculate cardinalfish</name>
    <dbReference type="NCBI Taxonomy" id="375764"/>
    <lineage>
        <taxon>Eukaryota</taxon>
        <taxon>Metazoa</taxon>
        <taxon>Chordata</taxon>
        <taxon>Craniata</taxon>
        <taxon>Vertebrata</taxon>
        <taxon>Euteleostomi</taxon>
        <taxon>Actinopterygii</taxon>
        <taxon>Neopterygii</taxon>
        <taxon>Teleostei</taxon>
        <taxon>Neoteleostei</taxon>
        <taxon>Acanthomorphata</taxon>
        <taxon>Gobiaria</taxon>
        <taxon>Kurtiformes</taxon>
        <taxon>Apogonoidei</taxon>
        <taxon>Apogonidae</taxon>
        <taxon>Apogoninae</taxon>
        <taxon>Sphaeramia</taxon>
    </lineage>
</organism>
<keyword evidence="3" id="KW-1185">Reference proteome</keyword>
<dbReference type="PANTHER" id="PTHR33332">
    <property type="entry name" value="REVERSE TRANSCRIPTASE DOMAIN-CONTAINING PROTEIN"/>
    <property type="match status" value="1"/>
</dbReference>
<reference evidence="2" key="3">
    <citation type="submission" date="2025-09" db="UniProtKB">
        <authorList>
            <consortium name="Ensembl"/>
        </authorList>
    </citation>
    <scope>IDENTIFICATION</scope>
</reference>
<dbReference type="PROSITE" id="PS50878">
    <property type="entry name" value="RT_POL"/>
    <property type="match status" value="1"/>
</dbReference>
<dbReference type="SUPFAM" id="SSF56672">
    <property type="entry name" value="DNA/RNA polymerases"/>
    <property type="match status" value="1"/>
</dbReference>
<dbReference type="CDD" id="cd01650">
    <property type="entry name" value="RT_nLTR_like"/>
    <property type="match status" value="1"/>
</dbReference>
<dbReference type="InterPro" id="IPR043502">
    <property type="entry name" value="DNA/RNA_pol_sf"/>
</dbReference>